<sequence>MGSVTKQFTAAAILQLQDAGKLKLDDPVNAYLPRYAFDPNLSLRMLLNQTSGLPDYVEFAAAPSWTGGAAQASILAAISHAPSLFVAGSAYTYSNSNYFILGAIIEHVSGRSYADYLAQHILLPLGLANTSYLNPTATAMPYTYTRPLLPGAQGLAPGIVPDSSYLFAAGALWTTAEDLNKWDAALLNGEVIPAALFAMAVMPPATVPVFQQAPTASPYAMGWIRNSLAGHPFVWHNGKTYAYTAFNGMFLDDGFSVSVLTNVDIQEDTPLLAFSTKLIQAVCAASPASC</sequence>
<dbReference type="Pfam" id="PF00144">
    <property type="entry name" value="Beta-lactamase"/>
    <property type="match status" value="1"/>
</dbReference>
<keyword evidence="3" id="KW-1185">Reference proteome</keyword>
<dbReference type="EMBL" id="BMED01000003">
    <property type="protein sequence ID" value="GGC84789.1"/>
    <property type="molecule type" value="Genomic_DNA"/>
</dbReference>
<reference evidence="2" key="1">
    <citation type="journal article" date="2014" name="Int. J. Syst. Evol. Microbiol.">
        <title>Complete genome sequence of Corynebacterium casei LMG S-19264T (=DSM 44701T), isolated from a smear-ripened cheese.</title>
        <authorList>
            <consortium name="US DOE Joint Genome Institute (JGI-PGF)"/>
            <person name="Walter F."/>
            <person name="Albersmeier A."/>
            <person name="Kalinowski J."/>
            <person name="Ruckert C."/>
        </authorList>
    </citation>
    <scope>NUCLEOTIDE SEQUENCE</scope>
    <source>
        <strain evidence="2">CGMCC 1.10998</strain>
    </source>
</reference>
<dbReference type="AlphaFoldDB" id="A0A916URI6"/>
<dbReference type="PANTHER" id="PTHR46825">
    <property type="entry name" value="D-ALANYL-D-ALANINE-CARBOXYPEPTIDASE/ENDOPEPTIDASE AMPH"/>
    <property type="match status" value="1"/>
</dbReference>
<dbReference type="InterPro" id="IPR050491">
    <property type="entry name" value="AmpC-like"/>
</dbReference>
<accession>A0A916URI6</accession>
<protein>
    <recommendedName>
        <fullName evidence="1">Beta-lactamase-related domain-containing protein</fullName>
    </recommendedName>
</protein>
<dbReference type="Proteomes" id="UP000637423">
    <property type="component" value="Unassembled WGS sequence"/>
</dbReference>
<evidence type="ECO:0000313" key="3">
    <source>
        <dbReference type="Proteomes" id="UP000637423"/>
    </source>
</evidence>
<name>A0A916URI6_9BURK</name>
<dbReference type="SUPFAM" id="SSF56601">
    <property type="entry name" value="beta-lactamase/transpeptidase-like"/>
    <property type="match status" value="1"/>
</dbReference>
<dbReference type="PANTHER" id="PTHR46825:SF9">
    <property type="entry name" value="BETA-LACTAMASE-RELATED DOMAIN-CONTAINING PROTEIN"/>
    <property type="match status" value="1"/>
</dbReference>
<evidence type="ECO:0000259" key="1">
    <source>
        <dbReference type="Pfam" id="PF00144"/>
    </source>
</evidence>
<dbReference type="InterPro" id="IPR001466">
    <property type="entry name" value="Beta-lactam-related"/>
</dbReference>
<gene>
    <name evidence="2" type="ORF">GCM10011396_35140</name>
</gene>
<organism evidence="2 3">
    <name type="scientific">Undibacterium terreum</name>
    <dbReference type="NCBI Taxonomy" id="1224302"/>
    <lineage>
        <taxon>Bacteria</taxon>
        <taxon>Pseudomonadati</taxon>
        <taxon>Pseudomonadota</taxon>
        <taxon>Betaproteobacteria</taxon>
        <taxon>Burkholderiales</taxon>
        <taxon>Oxalobacteraceae</taxon>
        <taxon>Undibacterium</taxon>
    </lineage>
</organism>
<feature type="domain" description="Beta-lactamase-related" evidence="1">
    <location>
        <begin position="1"/>
        <end position="265"/>
    </location>
</feature>
<proteinExistence type="predicted"/>
<comment type="caution">
    <text evidence="2">The sequence shown here is derived from an EMBL/GenBank/DDBJ whole genome shotgun (WGS) entry which is preliminary data.</text>
</comment>
<reference evidence="2" key="2">
    <citation type="submission" date="2020-09" db="EMBL/GenBank/DDBJ databases">
        <authorList>
            <person name="Sun Q."/>
            <person name="Zhou Y."/>
        </authorList>
    </citation>
    <scope>NUCLEOTIDE SEQUENCE</scope>
    <source>
        <strain evidence="2">CGMCC 1.10998</strain>
    </source>
</reference>
<evidence type="ECO:0000313" key="2">
    <source>
        <dbReference type="EMBL" id="GGC84789.1"/>
    </source>
</evidence>
<dbReference type="Gene3D" id="3.40.710.10">
    <property type="entry name" value="DD-peptidase/beta-lactamase superfamily"/>
    <property type="match status" value="1"/>
</dbReference>
<dbReference type="InterPro" id="IPR012338">
    <property type="entry name" value="Beta-lactam/transpept-like"/>
</dbReference>